<protein>
    <submittedName>
        <fullName evidence="6">Autotransporter assembly complex protein TamA</fullName>
    </submittedName>
</protein>
<dbReference type="RefSeq" id="WP_263049043.1">
    <property type="nucleotide sequence ID" value="NZ_CP106738.1"/>
</dbReference>
<keyword evidence="2" id="KW-1134">Transmembrane beta strand</keyword>
<dbReference type="Gene3D" id="3.10.20.310">
    <property type="entry name" value="membrane protein fhac"/>
    <property type="match status" value="1"/>
</dbReference>
<evidence type="ECO:0000256" key="3">
    <source>
        <dbReference type="ARBA" id="ARBA00023136"/>
    </source>
</evidence>
<dbReference type="EMBL" id="CP106738">
    <property type="protein sequence ID" value="UXX84989.1"/>
    <property type="molecule type" value="Genomic_DNA"/>
</dbReference>
<dbReference type="Gene3D" id="2.40.160.50">
    <property type="entry name" value="membrane protein fhac: a member of the omp85/tpsb transporter family"/>
    <property type="match status" value="1"/>
</dbReference>
<dbReference type="InterPro" id="IPR034746">
    <property type="entry name" value="POTRA"/>
</dbReference>
<comment type="subcellular location">
    <subcellularLocation>
        <location evidence="1">Membrane</location>
    </subcellularLocation>
</comment>
<keyword evidence="4" id="KW-0812">Transmembrane</keyword>
<organism evidence="6 7">
    <name type="scientific">Roseovarius pelagicus</name>
    <dbReference type="NCBI Taxonomy" id="2980108"/>
    <lineage>
        <taxon>Bacteria</taxon>
        <taxon>Pseudomonadati</taxon>
        <taxon>Pseudomonadota</taxon>
        <taxon>Alphaproteobacteria</taxon>
        <taxon>Rhodobacterales</taxon>
        <taxon>Roseobacteraceae</taxon>
        <taxon>Roseovarius</taxon>
    </lineage>
</organism>
<name>A0ABY6DFR8_9RHOB</name>
<gene>
    <name evidence="6" type="ORF">N7U68_10245</name>
</gene>
<evidence type="ECO:0000313" key="7">
    <source>
        <dbReference type="Proteomes" id="UP001064087"/>
    </source>
</evidence>
<feature type="transmembrane region" description="Helical" evidence="4">
    <location>
        <begin position="30"/>
        <end position="51"/>
    </location>
</feature>
<evidence type="ECO:0000313" key="6">
    <source>
        <dbReference type="EMBL" id="UXX84989.1"/>
    </source>
</evidence>
<keyword evidence="4" id="KW-1133">Transmembrane helix</keyword>
<dbReference type="InterPro" id="IPR010827">
    <property type="entry name" value="BamA/TamA_POTRA"/>
</dbReference>
<evidence type="ECO:0000256" key="2">
    <source>
        <dbReference type="ARBA" id="ARBA00022452"/>
    </source>
</evidence>
<sequence length="625" mass="67322">MEKSLILDDTEQDGNVPDIRREARRKVYRHLLCVLMLVVGSVGMPSGASALEVQISTPRENAALNETLGAASLLMTLQARKDIATQDVVAAARADYQRILTALYEQAYYAPVINITLDGREAAAVSPVAPLGDVRRAVIRVDPGPLFRFGELRVAPLAPRTELPEGFVPGQVAGVDLLKDAAEAGVDSWRAVGHAKATVGAQQITARHEQARINAAIMLEPGPLLRFGDLLVTGNEDVRTKRIKEIAGLPKGQIYSPKTLEQATERLRRSGAFSVATLREADEVGPGDTLDVTAQITEAPPRRFRFGAELSSLEGLGMSAMWMHRNVFGGAERFRLDGEVSGIGGDTGGIDYRLGARFERPATFHSDMDFYLEFEFEELDEAAFNATTFALETGITHYASEHREFSYGLGYRLSDTVDAFGARSYSILTLPLSAKYDYRDDPLNAKSGYFVEANTMPFVNLFGTEDGLRSKLDMRAYYSAGEQKRLTFAVRGQVGSLIGPNLAQAPADFLYYSGGGGTVRGQSYQSLGVTLGGGQETGGRSFLGLSGEVRVQTTDKLSLVGFYDTGYIGAEGFPDGSSGKWQSGAGLGIRYDTGIGPVRLDVAVPVDGPGSNSGFEIYVGIGQAF</sequence>
<evidence type="ECO:0000256" key="4">
    <source>
        <dbReference type="SAM" id="Phobius"/>
    </source>
</evidence>
<keyword evidence="7" id="KW-1185">Reference proteome</keyword>
<accession>A0ABY6DFR8</accession>
<evidence type="ECO:0000259" key="5">
    <source>
        <dbReference type="PROSITE" id="PS51779"/>
    </source>
</evidence>
<dbReference type="PROSITE" id="PS51779">
    <property type="entry name" value="POTRA"/>
    <property type="match status" value="1"/>
</dbReference>
<dbReference type="InterPro" id="IPR039910">
    <property type="entry name" value="D15-like"/>
</dbReference>
<feature type="domain" description="POTRA" evidence="5">
    <location>
        <begin position="225"/>
        <end position="299"/>
    </location>
</feature>
<dbReference type="InterPro" id="IPR000184">
    <property type="entry name" value="Bac_surfAg_D15"/>
</dbReference>
<keyword evidence="3 4" id="KW-0472">Membrane</keyword>
<dbReference type="PANTHER" id="PTHR12815">
    <property type="entry name" value="SORTING AND ASSEMBLY MACHINERY SAMM50 PROTEIN FAMILY MEMBER"/>
    <property type="match status" value="1"/>
</dbReference>
<dbReference type="Proteomes" id="UP001064087">
    <property type="component" value="Chromosome"/>
</dbReference>
<dbReference type="Pfam" id="PF07244">
    <property type="entry name" value="POTRA"/>
    <property type="match status" value="1"/>
</dbReference>
<proteinExistence type="predicted"/>
<reference evidence="6" key="1">
    <citation type="submission" date="2022-10" db="EMBL/GenBank/DDBJ databases">
        <title>Roseovarius pelagicus sp. nov., isolated from Arctic seawater.</title>
        <authorList>
            <person name="Hong Y.W."/>
            <person name="Hwang C.Y."/>
        </authorList>
    </citation>
    <scope>NUCLEOTIDE SEQUENCE</scope>
    <source>
        <strain evidence="6">HL-MP18</strain>
    </source>
</reference>
<dbReference type="Pfam" id="PF01103">
    <property type="entry name" value="Omp85"/>
    <property type="match status" value="1"/>
</dbReference>
<evidence type="ECO:0000256" key="1">
    <source>
        <dbReference type="ARBA" id="ARBA00004370"/>
    </source>
</evidence>
<dbReference type="PANTHER" id="PTHR12815:SF42">
    <property type="entry name" value="BACTERIAL SURFACE ANTIGEN (D15) DOMAIN-CONTAINING PROTEIN"/>
    <property type="match status" value="1"/>
</dbReference>